<dbReference type="Gene3D" id="1.20.80.10">
    <property type="match status" value="1"/>
</dbReference>
<dbReference type="InterPro" id="IPR019748">
    <property type="entry name" value="FERM_central"/>
</dbReference>
<dbReference type="InterPro" id="IPR035963">
    <property type="entry name" value="FERM_2"/>
</dbReference>
<dbReference type="AlphaFoldDB" id="A0A5J4NML5"/>
<feature type="region of interest" description="Disordered" evidence="1">
    <location>
        <begin position="534"/>
        <end position="571"/>
    </location>
</feature>
<protein>
    <submittedName>
        <fullName evidence="3">Kindlin 2</fullName>
    </submittedName>
</protein>
<feature type="domain" description="Band 4.1" evidence="2">
    <location>
        <begin position="105"/>
        <end position="918"/>
    </location>
</feature>
<proteinExistence type="predicted"/>
<dbReference type="PANTHER" id="PTHR16160">
    <property type="entry name" value="FERMITIN 2-RELATED"/>
    <property type="match status" value="1"/>
</dbReference>
<dbReference type="InterPro" id="IPR019749">
    <property type="entry name" value="Band_41_domain"/>
</dbReference>
<comment type="caution">
    <text evidence="3">The sequence shown here is derived from an EMBL/GenBank/DDBJ whole genome shotgun (WGS) entry which is preliminary data.</text>
</comment>
<dbReference type="SUPFAM" id="SSF47031">
    <property type="entry name" value="Second domain of FERM"/>
    <property type="match status" value="1"/>
</dbReference>
<feature type="region of interest" description="Disordered" evidence="1">
    <location>
        <begin position="446"/>
        <end position="465"/>
    </location>
</feature>
<dbReference type="InterPro" id="IPR037843">
    <property type="entry name" value="Kindlin/fermitin"/>
</dbReference>
<evidence type="ECO:0000313" key="4">
    <source>
        <dbReference type="Proteomes" id="UP000324629"/>
    </source>
</evidence>
<dbReference type="CDD" id="cd14473">
    <property type="entry name" value="FERM_B-lobe"/>
    <property type="match status" value="1"/>
</dbReference>
<dbReference type="Pfam" id="PF18124">
    <property type="entry name" value="Kindlin_2_N"/>
    <property type="match status" value="1"/>
</dbReference>
<evidence type="ECO:0000256" key="1">
    <source>
        <dbReference type="SAM" id="MobiDB-lite"/>
    </source>
</evidence>
<dbReference type="GO" id="GO:0030055">
    <property type="term" value="C:cell-substrate junction"/>
    <property type="evidence" value="ECO:0007669"/>
    <property type="project" value="TreeGrafter"/>
</dbReference>
<dbReference type="Pfam" id="PF00373">
    <property type="entry name" value="FERM_M"/>
    <property type="match status" value="1"/>
</dbReference>
<feature type="compositionally biased region" description="Basic residues" evidence="1">
    <location>
        <begin position="540"/>
        <end position="549"/>
    </location>
</feature>
<dbReference type="InterPro" id="IPR040790">
    <property type="entry name" value="Kindlin_2_N"/>
</dbReference>
<dbReference type="GO" id="GO:0007229">
    <property type="term" value="P:integrin-mediated signaling pathway"/>
    <property type="evidence" value="ECO:0007669"/>
    <property type="project" value="InterPro"/>
</dbReference>
<keyword evidence="4" id="KW-1185">Reference proteome</keyword>
<evidence type="ECO:0000259" key="2">
    <source>
        <dbReference type="SMART" id="SM00295"/>
    </source>
</evidence>
<dbReference type="Gene3D" id="2.30.29.30">
    <property type="entry name" value="Pleckstrin-homology domain (PH domain)/Phosphotyrosine-binding domain (PTB)"/>
    <property type="match status" value="1"/>
</dbReference>
<evidence type="ECO:0000313" key="3">
    <source>
        <dbReference type="EMBL" id="KAA3676867.1"/>
    </source>
</evidence>
<organism evidence="3 4">
    <name type="scientific">Paragonimus westermani</name>
    <dbReference type="NCBI Taxonomy" id="34504"/>
    <lineage>
        <taxon>Eukaryota</taxon>
        <taxon>Metazoa</taxon>
        <taxon>Spiralia</taxon>
        <taxon>Lophotrochozoa</taxon>
        <taxon>Platyhelminthes</taxon>
        <taxon>Trematoda</taxon>
        <taxon>Digenea</taxon>
        <taxon>Plagiorchiida</taxon>
        <taxon>Troglotremata</taxon>
        <taxon>Troglotrematidae</taxon>
        <taxon>Paragonimus</taxon>
    </lineage>
</organism>
<gene>
    <name evidence="3" type="ORF">DEA37_0004977</name>
</gene>
<dbReference type="GO" id="GO:0005178">
    <property type="term" value="F:integrin binding"/>
    <property type="evidence" value="ECO:0007669"/>
    <property type="project" value="TreeGrafter"/>
</dbReference>
<sequence>MIADGHYVDGSWLLTVHIDELDIDRQVRVQGDWSVGEVLAQLTDGLTAPIPKPTKPNEISLRSGTIKTGWSERCLWWPAKCRWLTHSRVSLNQYGLQADALLRLVPIYGCLKAQLPDLQFREFVDVNYAEPVFRVIVSICRHLNIRHPEEISLAHPITQSDLKHSRFIPVVDRRQHVLTISAKHPTFQRSATINTTHTQTKQLLVQNSSNKENTTQNGQVFHMVNGVRRRDSRTSERLFGPPRVRDRRSVVRVSATNWGHTLKTNSPSVTSVNYSPGSMHTLAFEFRSLEDPSLACSPVIGVDDACLKGLIVHPTSFMQRLRLNATWLDSAKSLMEQGIDMRPMVENEWRSRAEEHVQDSLKSGSKESGPVVGVATFEVPTLVLRYKYGSFYDLNPKYDIVRINQLYEQAKWSVISELIEATDDEACLLAALQAHVEIATEREERELERLSNSLSGNGYDRPDAKRLSQLSAGPKKLAPNDGLLRDTSPIGGYLRHHHNPKLTKTRPLSVVELESEIDAMLDDLSISAEADITSIGGGRSRSRTRKRVSRPLSQAMSLQNDQPSDPGPPQLKGYIKICKPRRFGLKVFRRLFTAVEGLKFLVYKTEEEFESKNEAVEVIYLPGCEVQPDLCLTSERYSVRLFVPISRTNLPLSAAFALGSTDDPRGQDEELGVSGRLRRRASLLSLTSLSHFGASFGLQATGGSAGSAGLCGASAAVLGLMNEIVLRFNDLDSYADWLAYLRLATSVPTLGLAVGEDQPDWDGTVPKAEWATILARSVYDEERKAILGLIHLIRPNSVDKTDQVEGPIQITALHERLEKRLTDFLPMRLSQGKNVWKVQNQKSRDQTDLTVNRSGTLPTDARPPPHSTNSNVAAPVRSQLTRRICIAYSRIHELNSLQAKLKYISAWEQMPNHGIAFFPARVEVTLPLASLLGEDGPERSTARGGVPWMHRPLGGGNITVSCSRRIEAIGIGPTRVFRCDLQNGDIMASWRLSAIQGWHINWELGELVLLLAPPAPKQMEGRRSASPITSPPGCVGRIVIKPVDVSVRIVAEFLGGYTFLNLRSPEKNQCLDESVFYKLTTGCALPNTYSGTLHQVVST</sequence>
<dbReference type="GO" id="GO:0007160">
    <property type="term" value="P:cell-matrix adhesion"/>
    <property type="evidence" value="ECO:0007669"/>
    <property type="project" value="TreeGrafter"/>
</dbReference>
<feature type="compositionally biased region" description="Polar residues" evidence="1">
    <location>
        <begin position="848"/>
        <end position="857"/>
    </location>
</feature>
<feature type="compositionally biased region" description="Polar residues" evidence="1">
    <location>
        <begin position="551"/>
        <end position="563"/>
    </location>
</feature>
<feature type="region of interest" description="Disordered" evidence="1">
    <location>
        <begin position="836"/>
        <end position="873"/>
    </location>
</feature>
<dbReference type="InterPro" id="IPR011993">
    <property type="entry name" value="PH-like_dom_sf"/>
</dbReference>
<reference evidence="3 4" key="1">
    <citation type="journal article" date="2019" name="Gigascience">
        <title>Whole-genome sequence of the oriental lung fluke Paragonimus westermani.</title>
        <authorList>
            <person name="Oey H."/>
            <person name="Zakrzewski M."/>
            <person name="Narain K."/>
            <person name="Devi K.R."/>
            <person name="Agatsuma T."/>
            <person name="Nawaratna S."/>
            <person name="Gobert G.N."/>
            <person name="Jones M.K."/>
            <person name="Ragan M.A."/>
            <person name="McManus D.P."/>
            <person name="Krause L."/>
        </authorList>
    </citation>
    <scope>NUCLEOTIDE SEQUENCE [LARGE SCALE GENOMIC DNA]</scope>
    <source>
        <strain evidence="3 4">IND2009</strain>
    </source>
</reference>
<dbReference type="Gene3D" id="3.10.20.90">
    <property type="entry name" value="Phosphatidylinositol 3-kinase Catalytic Subunit, Chain A, domain 1"/>
    <property type="match status" value="1"/>
</dbReference>
<name>A0A5J4NML5_9TREM</name>
<dbReference type="EMBL" id="QNGE01001769">
    <property type="protein sequence ID" value="KAA3676867.1"/>
    <property type="molecule type" value="Genomic_DNA"/>
</dbReference>
<accession>A0A5J4NML5</accession>
<dbReference type="PANTHER" id="PTHR16160:SF13">
    <property type="entry name" value="FERMITIN 2-RELATED"/>
    <property type="match status" value="1"/>
</dbReference>
<dbReference type="InterPro" id="IPR014352">
    <property type="entry name" value="FERM/acyl-CoA-bd_prot_sf"/>
</dbReference>
<dbReference type="Proteomes" id="UP000324629">
    <property type="component" value="Unassembled WGS sequence"/>
</dbReference>
<dbReference type="SMART" id="SM00295">
    <property type="entry name" value="B41"/>
    <property type="match status" value="1"/>
</dbReference>